<gene>
    <name evidence="8" type="ORF">ERS852514_01218</name>
</gene>
<evidence type="ECO:0000256" key="4">
    <source>
        <dbReference type="ARBA" id="ARBA00023088"/>
    </source>
</evidence>
<name>A0A174KX52_9ACTN</name>
<dbReference type="PROSITE" id="PS50847">
    <property type="entry name" value="GRAM_POS_ANCHORING"/>
    <property type="match status" value="1"/>
</dbReference>
<feature type="domain" description="Gram-positive cocci surface proteins LPxTG" evidence="7">
    <location>
        <begin position="198"/>
        <end position="232"/>
    </location>
</feature>
<evidence type="ECO:0000313" key="8">
    <source>
        <dbReference type="EMBL" id="CUP14727.1"/>
    </source>
</evidence>
<keyword evidence="1" id="KW-0134">Cell wall</keyword>
<keyword evidence="5" id="KW-0812">Transmembrane</keyword>
<keyword evidence="5" id="KW-0472">Membrane</keyword>
<evidence type="ECO:0000256" key="3">
    <source>
        <dbReference type="ARBA" id="ARBA00022729"/>
    </source>
</evidence>
<evidence type="ECO:0000313" key="9">
    <source>
        <dbReference type="Proteomes" id="UP000095454"/>
    </source>
</evidence>
<dbReference type="Proteomes" id="UP000095454">
    <property type="component" value="Unassembled WGS sequence"/>
</dbReference>
<keyword evidence="4" id="KW-0572">Peptidoglycan-anchor</keyword>
<feature type="transmembrane region" description="Helical" evidence="5">
    <location>
        <begin position="206"/>
        <end position="226"/>
    </location>
</feature>
<keyword evidence="3 6" id="KW-0732">Signal</keyword>
<proteinExistence type="predicted"/>
<feature type="signal peptide" evidence="6">
    <location>
        <begin position="1"/>
        <end position="34"/>
    </location>
</feature>
<evidence type="ECO:0000256" key="1">
    <source>
        <dbReference type="ARBA" id="ARBA00022512"/>
    </source>
</evidence>
<keyword evidence="2" id="KW-0964">Secreted</keyword>
<reference evidence="8 9" key="1">
    <citation type="submission" date="2015-09" db="EMBL/GenBank/DDBJ databases">
        <authorList>
            <consortium name="Pathogen Informatics"/>
        </authorList>
    </citation>
    <scope>NUCLEOTIDE SEQUENCE [LARGE SCALE GENOMIC DNA]</scope>
    <source>
        <strain evidence="8 9">2789STDY5834902</strain>
    </source>
</reference>
<evidence type="ECO:0000259" key="7">
    <source>
        <dbReference type="PROSITE" id="PS50847"/>
    </source>
</evidence>
<sequence>MAFPIRKGVARSLRCMVAAIFCVVALAVPARAFADTPAIAYDGNARQLTVTGATGSSGEPDLFPAFKDLMPGDAREQQIEVRATGVKSQVRVFVRAVVNHETAHLLSPITLTASAGDASDGWLQTGTPGSVFAYPTQVATFTSDGSTVLNLQLSVPTSVGNELADANKTIRWEITAEDDGEEIPVRPAGSKGAGVLGLAATGDSTLTLLLMLLSLAIIAFIAALLLSRRNKR</sequence>
<protein>
    <recommendedName>
        <fullName evidence="7">Gram-positive cocci surface proteins LPxTG domain-containing protein</fullName>
    </recommendedName>
</protein>
<feature type="chain" id="PRO_5008026496" description="Gram-positive cocci surface proteins LPxTG domain-containing protein" evidence="6">
    <location>
        <begin position="35"/>
        <end position="232"/>
    </location>
</feature>
<dbReference type="InterPro" id="IPR019931">
    <property type="entry name" value="LPXTG_anchor"/>
</dbReference>
<dbReference type="RefSeq" id="WP_055251920.1">
    <property type="nucleotide sequence ID" value="NZ_CABIXX010000019.1"/>
</dbReference>
<organism evidence="8 9">
    <name type="scientific">Collinsella aerofaciens</name>
    <dbReference type="NCBI Taxonomy" id="74426"/>
    <lineage>
        <taxon>Bacteria</taxon>
        <taxon>Bacillati</taxon>
        <taxon>Actinomycetota</taxon>
        <taxon>Coriobacteriia</taxon>
        <taxon>Coriobacteriales</taxon>
        <taxon>Coriobacteriaceae</taxon>
        <taxon>Collinsella</taxon>
    </lineage>
</organism>
<dbReference type="EMBL" id="CZAQ01000019">
    <property type="protein sequence ID" value="CUP14727.1"/>
    <property type="molecule type" value="Genomic_DNA"/>
</dbReference>
<evidence type="ECO:0000256" key="2">
    <source>
        <dbReference type="ARBA" id="ARBA00022525"/>
    </source>
</evidence>
<evidence type="ECO:0000256" key="6">
    <source>
        <dbReference type="SAM" id="SignalP"/>
    </source>
</evidence>
<accession>A0A174KX52</accession>
<keyword evidence="5" id="KW-1133">Transmembrane helix</keyword>
<evidence type="ECO:0000256" key="5">
    <source>
        <dbReference type="SAM" id="Phobius"/>
    </source>
</evidence>
<dbReference type="AlphaFoldDB" id="A0A174KX52"/>